<protein>
    <submittedName>
        <fullName evidence="2">Uncharacterized protein</fullName>
    </submittedName>
</protein>
<evidence type="ECO:0000256" key="1">
    <source>
        <dbReference type="SAM" id="Phobius"/>
    </source>
</evidence>
<feature type="transmembrane region" description="Helical" evidence="1">
    <location>
        <begin position="12"/>
        <end position="37"/>
    </location>
</feature>
<keyword evidence="1" id="KW-1133">Transmembrane helix</keyword>
<dbReference type="EMBL" id="HBUF01255033">
    <property type="protein sequence ID" value="CAG6681291.1"/>
    <property type="molecule type" value="Transcribed_RNA"/>
</dbReference>
<accession>A0A8D8T3J0</accession>
<dbReference type="AlphaFoldDB" id="A0A8D8T3J0"/>
<feature type="transmembrane region" description="Helical" evidence="1">
    <location>
        <begin position="83"/>
        <end position="100"/>
    </location>
</feature>
<name>A0A8D8T3J0_9HEMI</name>
<organism evidence="2">
    <name type="scientific">Cacopsylla melanoneura</name>
    <dbReference type="NCBI Taxonomy" id="428564"/>
    <lineage>
        <taxon>Eukaryota</taxon>
        <taxon>Metazoa</taxon>
        <taxon>Ecdysozoa</taxon>
        <taxon>Arthropoda</taxon>
        <taxon>Hexapoda</taxon>
        <taxon>Insecta</taxon>
        <taxon>Pterygota</taxon>
        <taxon>Neoptera</taxon>
        <taxon>Paraneoptera</taxon>
        <taxon>Hemiptera</taxon>
        <taxon>Sternorrhyncha</taxon>
        <taxon>Psylloidea</taxon>
        <taxon>Psyllidae</taxon>
        <taxon>Psyllinae</taxon>
        <taxon>Cacopsylla</taxon>
    </lineage>
</organism>
<keyword evidence="1" id="KW-0812">Transmembrane</keyword>
<evidence type="ECO:0000313" key="2">
    <source>
        <dbReference type="EMBL" id="CAG6681291.1"/>
    </source>
</evidence>
<proteinExistence type="predicted"/>
<reference evidence="2" key="1">
    <citation type="submission" date="2021-05" db="EMBL/GenBank/DDBJ databases">
        <authorList>
            <person name="Alioto T."/>
            <person name="Alioto T."/>
            <person name="Gomez Garrido J."/>
        </authorList>
    </citation>
    <scope>NUCLEOTIDE SEQUENCE</scope>
</reference>
<sequence>MALLYCLPRTEFSISIIKVAAASESFLLISIALIRFINLSSSFGTLLCISSPLSLSKFLTAPPSSSPFFLCLFYFVYPSSSSLSSFFFYSFSCFFPLSFFSEVKFSLGDV</sequence>
<keyword evidence="1" id="KW-0472">Membrane</keyword>